<protein>
    <submittedName>
        <fullName evidence="1">Uncharacterized protein</fullName>
    </submittedName>
</protein>
<proteinExistence type="predicted"/>
<dbReference type="KEGG" id="hwc:Hqrw_4076"/>
<organism evidence="1 2">
    <name type="scientific">Haloquadratum walsbyi (strain DSM 16854 / JCM 12705 / C23)</name>
    <dbReference type="NCBI Taxonomy" id="768065"/>
    <lineage>
        <taxon>Archaea</taxon>
        <taxon>Methanobacteriati</taxon>
        <taxon>Methanobacteriota</taxon>
        <taxon>Stenosarchaea group</taxon>
        <taxon>Halobacteria</taxon>
        <taxon>Halobacteriales</taxon>
        <taxon>Haloferacaceae</taxon>
        <taxon>Haloquadratum</taxon>
    </lineage>
</organism>
<dbReference type="Proteomes" id="UP000007954">
    <property type="component" value="Chromosome"/>
</dbReference>
<name>G0LFN9_HALWC</name>
<sequence length="217" mass="24095">MDEKTADLRDIFIETTGTETVTDEQQNDRGSLIDSDDTTVDDRLHAIITQIRNRFDDELSLSTETAALIARGFFNPQFNSEAGNDNQWSRIADAQLAASIDDPDIDSETVFAVRMSLHLITDADRKAPFDLDRLRSLRAEGMTATACADTLETTTETVNRLVRVIEAEAESRQVSHRFRASLANLLSDSALSERLATDARRDGLEPAIDDMETDVSL</sequence>
<dbReference type="GeneID" id="12448982"/>
<gene>
    <name evidence="1" type="ordered locus">Hqrw_4076</name>
</gene>
<evidence type="ECO:0000313" key="2">
    <source>
        <dbReference type="Proteomes" id="UP000007954"/>
    </source>
</evidence>
<accession>G0LFN9</accession>
<dbReference type="HOGENOM" id="CLU_095571_0_0_2"/>
<dbReference type="AlphaFoldDB" id="G0LFN9"/>
<dbReference type="OrthoDB" id="146450at2157"/>
<evidence type="ECO:0000313" key="1">
    <source>
        <dbReference type="EMBL" id="CCC41802.1"/>
    </source>
</evidence>
<dbReference type="RefSeq" id="WP_014557080.1">
    <property type="nucleotide sequence ID" value="NC_017459.1"/>
</dbReference>
<reference evidence="1 2" key="1">
    <citation type="journal article" date="2011" name="PLoS ONE">
        <title>Haloquadratum walsbyi: limited diversity in a global pond.</title>
        <authorList>
            <person name="Dyall-Smith M."/>
            <person name="Pfeiffer F."/>
            <person name="Klee K."/>
            <person name="Palm P."/>
            <person name="Gross K."/>
            <person name="Schuster S.C."/>
            <person name="Rampp M."/>
            <person name="Oesterhelt D."/>
        </authorList>
    </citation>
    <scope>NUCLEOTIDE SEQUENCE [LARGE SCALE GENOMIC DNA]</scope>
    <source>
        <strain evidence="2">DSM 16854 / JCM 12705 / C23</strain>
    </source>
</reference>
<dbReference type="EMBL" id="FR746099">
    <property type="protein sequence ID" value="CCC41802.1"/>
    <property type="molecule type" value="Genomic_DNA"/>
</dbReference>